<evidence type="ECO:0000313" key="11">
    <source>
        <dbReference type="Proteomes" id="UP001381693"/>
    </source>
</evidence>
<dbReference type="InterPro" id="IPR009003">
    <property type="entry name" value="Peptidase_S1_PA"/>
</dbReference>
<dbReference type="Pfam" id="PF12032">
    <property type="entry name" value="CLIP"/>
    <property type="match status" value="1"/>
</dbReference>
<dbReference type="InterPro" id="IPR018114">
    <property type="entry name" value="TRYPSIN_HIS"/>
</dbReference>
<dbReference type="SMART" id="SM00020">
    <property type="entry name" value="Tryp_SPc"/>
    <property type="match status" value="2"/>
</dbReference>
<reference evidence="10 11" key="1">
    <citation type="submission" date="2023-11" db="EMBL/GenBank/DDBJ databases">
        <title>Halocaridina rubra genome assembly.</title>
        <authorList>
            <person name="Smith C."/>
        </authorList>
    </citation>
    <scope>NUCLEOTIDE SEQUENCE [LARGE SCALE GENOMIC DNA]</scope>
    <source>
        <strain evidence="10">EP-1</strain>
        <tissue evidence="10">Whole</tissue>
    </source>
</reference>
<dbReference type="PROSITE" id="PS50240">
    <property type="entry name" value="TRYPSIN_DOM"/>
    <property type="match status" value="2"/>
</dbReference>
<dbReference type="GO" id="GO:0006508">
    <property type="term" value="P:proteolysis"/>
    <property type="evidence" value="ECO:0007669"/>
    <property type="project" value="UniProtKB-KW"/>
</dbReference>
<sequence length="870" mass="95943">MIFLVLGLQIPGYDHQSSPGEEGFASSNQYLEGFAYRDKNTEGLPSTDNYFGESVFTKHNLYKYAFISSNLERFTSTKQSLESTSSTKPYPTGFSFTDLYPDGLVITGQNPKDSPSTAQYTFDSALTNLNQGEFISTSQYPEELATIKDFKSLHQNAQQSESFTSTGQYYVGSAAYSQLFVTTSSLEQNPEHGNNASRNVSDGRSNGEFSEYLISIDTNEEDNIVPDLHMDSHAATEQPEEFITEQFLCNSSGYPVFEESAFTDRNSTSLSSIHESNESVFSDKSLAISILPADDECGRNSQFRIIGGVEIQVRRSLMRINIKERMQTASWPWLVTIGQHDKDGSFYHTCGGAVITRRHVLTAAHCFIIRITKPTHVQLGAHDLRENQSPMQEIKIESYRLHSFDRKNFTNDIALVILDREVEFNALSWAYLHNFNILCALLLNRWYFSLPTDFIRPVCLPLHFPEKNSNFVGEQLTVLGWGRVSISSNDNSDVPREVIVPGVPLSKCRIPEFQIDDRNICAGETGKDSCSSDGTDMAAKIPILLLFLVISAAAAQSNVDEILASLFGTSNRQSLNPLPNSATTGCLLPSGEIGSCGPLSRCPLYVPLIRQLSDPDTINFFRQRICLIADGTLNICCPESNPSGAPQPSGGEPSIIPTVGECGLPSGDRIINGTEIGVASWPWLAAIGAPIENGGFRSICGGTLITRRHVLSAAHCFVAGIPESERSHVRLGEHHLTRENDGAFPQDFRIASRRSNEYNDFTKENDIELLILAQDVTYNTFIRPACLPIQPRARDNNYEGRIATVVGWGALRPGRFVPTSSVPMETDVPVVPLGPCANVYERRTLNTVVDNRNLCAGTGVTDACRVSHVP</sequence>
<keyword evidence="3" id="KW-0378">Hydrolase</keyword>
<evidence type="ECO:0000256" key="7">
    <source>
        <dbReference type="ARBA" id="ARBA00024195"/>
    </source>
</evidence>
<gene>
    <name evidence="10" type="ORF">SK128_015728</name>
</gene>
<feature type="domain" description="Peptidase S1" evidence="8">
    <location>
        <begin position="670"/>
        <end position="865"/>
    </location>
</feature>
<feature type="domain" description="Peptidase S1" evidence="8">
    <location>
        <begin position="305"/>
        <end position="614"/>
    </location>
</feature>
<feature type="domain" description="Clip" evidence="9">
    <location>
        <begin position="585"/>
        <end position="637"/>
    </location>
</feature>
<evidence type="ECO:0000259" key="8">
    <source>
        <dbReference type="PROSITE" id="PS50240"/>
    </source>
</evidence>
<evidence type="ECO:0000256" key="2">
    <source>
        <dbReference type="ARBA" id="ARBA00022729"/>
    </source>
</evidence>
<keyword evidence="5" id="KW-1015">Disulfide bond</keyword>
<evidence type="ECO:0000256" key="6">
    <source>
        <dbReference type="ARBA" id="ARBA00023180"/>
    </source>
</evidence>
<dbReference type="EMBL" id="JAXCGZ010017115">
    <property type="protein sequence ID" value="KAK7068811.1"/>
    <property type="molecule type" value="Genomic_DNA"/>
</dbReference>
<keyword evidence="11" id="KW-1185">Reference proteome</keyword>
<dbReference type="Gene3D" id="2.40.10.10">
    <property type="entry name" value="Trypsin-like serine proteases"/>
    <property type="match status" value="3"/>
</dbReference>
<feature type="non-terminal residue" evidence="10">
    <location>
        <position position="870"/>
    </location>
</feature>
<dbReference type="PANTHER" id="PTHR24258:SF116">
    <property type="entry name" value="FI16631P1-RELATED"/>
    <property type="match status" value="1"/>
</dbReference>
<dbReference type="SMART" id="SM00680">
    <property type="entry name" value="CLIP"/>
    <property type="match status" value="1"/>
</dbReference>
<dbReference type="PROSITE" id="PS51888">
    <property type="entry name" value="CLIP"/>
    <property type="match status" value="1"/>
</dbReference>
<evidence type="ECO:0000259" key="9">
    <source>
        <dbReference type="PROSITE" id="PS51888"/>
    </source>
</evidence>
<evidence type="ECO:0000256" key="4">
    <source>
        <dbReference type="ARBA" id="ARBA00022825"/>
    </source>
</evidence>
<dbReference type="InterPro" id="IPR022700">
    <property type="entry name" value="CLIP"/>
</dbReference>
<dbReference type="FunFam" id="2.40.10.10:FF:000028">
    <property type="entry name" value="Serine protease easter"/>
    <property type="match status" value="2"/>
</dbReference>
<keyword evidence="1" id="KW-0645">Protease</keyword>
<dbReference type="InterPro" id="IPR001254">
    <property type="entry name" value="Trypsin_dom"/>
</dbReference>
<evidence type="ECO:0000256" key="5">
    <source>
        <dbReference type="ARBA" id="ARBA00023157"/>
    </source>
</evidence>
<dbReference type="InterPro" id="IPR038565">
    <property type="entry name" value="CLIP_sf"/>
</dbReference>
<dbReference type="Gene3D" id="3.30.1640.30">
    <property type="match status" value="1"/>
</dbReference>
<dbReference type="Pfam" id="PF00089">
    <property type="entry name" value="Trypsin"/>
    <property type="match status" value="2"/>
</dbReference>
<accession>A0AAN8ZUA3</accession>
<evidence type="ECO:0000313" key="10">
    <source>
        <dbReference type="EMBL" id="KAK7068811.1"/>
    </source>
</evidence>
<comment type="similarity">
    <text evidence="7">Belongs to the peptidase S1 family. CLIP subfamily.</text>
</comment>
<evidence type="ECO:0000256" key="1">
    <source>
        <dbReference type="ARBA" id="ARBA00022670"/>
    </source>
</evidence>
<dbReference type="AlphaFoldDB" id="A0AAN8ZUA3"/>
<dbReference type="CDD" id="cd00190">
    <property type="entry name" value="Tryp_SPc"/>
    <property type="match status" value="2"/>
</dbReference>
<keyword evidence="4" id="KW-0720">Serine protease</keyword>
<organism evidence="10 11">
    <name type="scientific">Halocaridina rubra</name>
    <name type="common">Hawaiian red shrimp</name>
    <dbReference type="NCBI Taxonomy" id="373956"/>
    <lineage>
        <taxon>Eukaryota</taxon>
        <taxon>Metazoa</taxon>
        <taxon>Ecdysozoa</taxon>
        <taxon>Arthropoda</taxon>
        <taxon>Crustacea</taxon>
        <taxon>Multicrustacea</taxon>
        <taxon>Malacostraca</taxon>
        <taxon>Eumalacostraca</taxon>
        <taxon>Eucarida</taxon>
        <taxon>Decapoda</taxon>
        <taxon>Pleocyemata</taxon>
        <taxon>Caridea</taxon>
        <taxon>Atyoidea</taxon>
        <taxon>Atyidae</taxon>
        <taxon>Halocaridina</taxon>
    </lineage>
</organism>
<dbReference type="InterPro" id="IPR043504">
    <property type="entry name" value="Peptidase_S1_PA_chymotrypsin"/>
</dbReference>
<keyword evidence="2" id="KW-0732">Signal</keyword>
<dbReference type="PANTHER" id="PTHR24258">
    <property type="entry name" value="SERINE PROTEASE-RELATED"/>
    <property type="match status" value="1"/>
</dbReference>
<proteinExistence type="inferred from homology"/>
<keyword evidence="6" id="KW-0325">Glycoprotein</keyword>
<evidence type="ECO:0000256" key="3">
    <source>
        <dbReference type="ARBA" id="ARBA00022801"/>
    </source>
</evidence>
<dbReference type="Proteomes" id="UP001381693">
    <property type="component" value="Unassembled WGS sequence"/>
</dbReference>
<dbReference type="PROSITE" id="PS00134">
    <property type="entry name" value="TRYPSIN_HIS"/>
    <property type="match status" value="2"/>
</dbReference>
<comment type="caution">
    <text evidence="10">The sequence shown here is derived from an EMBL/GenBank/DDBJ whole genome shotgun (WGS) entry which is preliminary data.</text>
</comment>
<name>A0AAN8ZUA3_HALRR</name>
<dbReference type="SUPFAM" id="SSF50494">
    <property type="entry name" value="Trypsin-like serine proteases"/>
    <property type="match status" value="2"/>
</dbReference>
<protein>
    <submittedName>
        <fullName evidence="10">Uncharacterized protein</fullName>
    </submittedName>
</protein>
<dbReference type="GO" id="GO:0004252">
    <property type="term" value="F:serine-type endopeptidase activity"/>
    <property type="evidence" value="ECO:0007669"/>
    <property type="project" value="InterPro"/>
</dbReference>